<sequence length="512" mass="55296">MVAEARTAAESAATIDEPVARDLPAFARQPVLVVAGAVVAALLATAGRYGFAGDELYFLRAGRSLDWSYADQPPLVPLVARLVDLLFGPNLVALRVFPALLTGVGVVLAALLAREFGGARRAQLVAAGAFACSPIVLVHGHWLATATLDIVSWALICLLLVRWVRTRRDVLLLWAGVTTAVALQNKFLVVFLVVVLLVSIAVTGPREVLGRPLLWVGAAIAVVATVPALLWQASHGWPQLAMGPVLSAEIDAVEGGRAMFLPFVLGSAGPLLMFPAMYGTWRLLRAEWLRPYRFLGWTVVGLLAVFLITNGRQYYVAGVFPVVWAVAAVELDRADSARWWRFAFGKVGFAFSALAAVFLALPVLPVTSVATGPQAFLLSSVETIGNPELVDAVERAYRALPAARQEEAVVVADTYGPASAVEVLGRERGLPHAYSPHRGYWYFGAPPDSARTVLFVGADENYLRQYFGSVRRVGEVDNGVGVVNFSQGMAIWLCEDVKQPWSRLWPTMHHLA</sequence>
<feature type="transmembrane region" description="Helical" evidence="8">
    <location>
        <begin position="343"/>
        <end position="364"/>
    </location>
</feature>
<comment type="subcellular location">
    <subcellularLocation>
        <location evidence="1">Cell membrane</location>
        <topology evidence="1">Multi-pass membrane protein</topology>
    </subcellularLocation>
</comment>
<reference evidence="10 11" key="1">
    <citation type="submission" date="2018-10" db="EMBL/GenBank/DDBJ databases">
        <title>Sequencing the genomes of 1000 actinobacteria strains.</title>
        <authorList>
            <person name="Klenk H.-P."/>
        </authorList>
    </citation>
    <scope>NUCLEOTIDE SEQUENCE [LARGE SCALE GENOMIC DNA]</scope>
    <source>
        <strain evidence="10 11">DSM 43800</strain>
    </source>
</reference>
<dbReference type="Pfam" id="PF13231">
    <property type="entry name" value="PMT_2"/>
    <property type="match status" value="1"/>
</dbReference>
<organism evidence="10 11">
    <name type="scientific">Saccharothrix australiensis</name>
    <dbReference type="NCBI Taxonomy" id="2072"/>
    <lineage>
        <taxon>Bacteria</taxon>
        <taxon>Bacillati</taxon>
        <taxon>Actinomycetota</taxon>
        <taxon>Actinomycetes</taxon>
        <taxon>Pseudonocardiales</taxon>
        <taxon>Pseudonocardiaceae</taxon>
        <taxon>Saccharothrix</taxon>
    </lineage>
</organism>
<accession>A0A495VZ42</accession>
<dbReference type="GO" id="GO:0009103">
    <property type="term" value="P:lipopolysaccharide biosynthetic process"/>
    <property type="evidence" value="ECO:0007669"/>
    <property type="project" value="UniProtKB-ARBA"/>
</dbReference>
<dbReference type="PANTHER" id="PTHR33908">
    <property type="entry name" value="MANNOSYLTRANSFERASE YKCB-RELATED"/>
    <property type="match status" value="1"/>
</dbReference>
<dbReference type="InterPro" id="IPR038731">
    <property type="entry name" value="RgtA/B/C-like"/>
</dbReference>
<evidence type="ECO:0000256" key="4">
    <source>
        <dbReference type="ARBA" id="ARBA00022679"/>
    </source>
</evidence>
<dbReference type="GO" id="GO:0005886">
    <property type="term" value="C:plasma membrane"/>
    <property type="evidence" value="ECO:0007669"/>
    <property type="project" value="UniProtKB-SubCell"/>
</dbReference>
<dbReference type="Proteomes" id="UP000282084">
    <property type="component" value="Unassembled WGS sequence"/>
</dbReference>
<keyword evidence="7 8" id="KW-0472">Membrane</keyword>
<dbReference type="EMBL" id="RBXO01000001">
    <property type="protein sequence ID" value="RKT54479.1"/>
    <property type="molecule type" value="Genomic_DNA"/>
</dbReference>
<keyword evidence="3" id="KW-0328">Glycosyltransferase</keyword>
<evidence type="ECO:0000313" key="10">
    <source>
        <dbReference type="EMBL" id="RKT54479.1"/>
    </source>
</evidence>
<feature type="transmembrane region" description="Helical" evidence="8">
    <location>
        <begin position="213"/>
        <end position="231"/>
    </location>
</feature>
<feature type="transmembrane region" description="Helical" evidence="8">
    <location>
        <begin position="148"/>
        <end position="164"/>
    </location>
</feature>
<feature type="transmembrane region" description="Helical" evidence="8">
    <location>
        <begin position="92"/>
        <end position="112"/>
    </location>
</feature>
<evidence type="ECO:0000256" key="1">
    <source>
        <dbReference type="ARBA" id="ARBA00004651"/>
    </source>
</evidence>
<dbReference type="AlphaFoldDB" id="A0A495VZ42"/>
<name>A0A495VZ42_9PSEU</name>
<keyword evidence="6 8" id="KW-1133">Transmembrane helix</keyword>
<evidence type="ECO:0000256" key="3">
    <source>
        <dbReference type="ARBA" id="ARBA00022676"/>
    </source>
</evidence>
<evidence type="ECO:0000259" key="9">
    <source>
        <dbReference type="Pfam" id="PF13231"/>
    </source>
</evidence>
<evidence type="ECO:0000256" key="5">
    <source>
        <dbReference type="ARBA" id="ARBA00022692"/>
    </source>
</evidence>
<protein>
    <submittedName>
        <fullName evidence="10">4-amino-4-deoxy-L-arabinose transferase-like glycosyltransferase</fullName>
    </submittedName>
</protein>
<dbReference type="GO" id="GO:0016763">
    <property type="term" value="F:pentosyltransferase activity"/>
    <property type="evidence" value="ECO:0007669"/>
    <property type="project" value="TreeGrafter"/>
</dbReference>
<feature type="transmembrane region" description="Helical" evidence="8">
    <location>
        <begin position="171"/>
        <end position="201"/>
    </location>
</feature>
<gene>
    <name evidence="10" type="ORF">C8E97_3121</name>
</gene>
<evidence type="ECO:0000256" key="2">
    <source>
        <dbReference type="ARBA" id="ARBA00022475"/>
    </source>
</evidence>
<keyword evidence="5 8" id="KW-0812">Transmembrane</keyword>
<dbReference type="InterPro" id="IPR050297">
    <property type="entry name" value="LipidA_mod_glycosyltrf_83"/>
</dbReference>
<keyword evidence="2" id="KW-1003">Cell membrane</keyword>
<feature type="transmembrane region" description="Helical" evidence="8">
    <location>
        <begin position="292"/>
        <end position="308"/>
    </location>
</feature>
<keyword evidence="4 10" id="KW-0808">Transferase</keyword>
<evidence type="ECO:0000256" key="8">
    <source>
        <dbReference type="SAM" id="Phobius"/>
    </source>
</evidence>
<dbReference type="RefSeq" id="WP_246018908.1">
    <property type="nucleotide sequence ID" value="NZ_RBXO01000001.1"/>
</dbReference>
<feature type="transmembrane region" description="Helical" evidence="8">
    <location>
        <begin position="31"/>
        <end position="51"/>
    </location>
</feature>
<evidence type="ECO:0000256" key="6">
    <source>
        <dbReference type="ARBA" id="ARBA00022989"/>
    </source>
</evidence>
<evidence type="ECO:0000313" key="11">
    <source>
        <dbReference type="Proteomes" id="UP000282084"/>
    </source>
</evidence>
<feature type="domain" description="Glycosyltransferase RgtA/B/C/D-like" evidence="9">
    <location>
        <begin position="71"/>
        <end position="231"/>
    </location>
</feature>
<proteinExistence type="predicted"/>
<dbReference type="PANTHER" id="PTHR33908:SF11">
    <property type="entry name" value="MEMBRANE PROTEIN"/>
    <property type="match status" value="1"/>
</dbReference>
<evidence type="ECO:0000256" key="7">
    <source>
        <dbReference type="ARBA" id="ARBA00023136"/>
    </source>
</evidence>
<comment type="caution">
    <text evidence="10">The sequence shown here is derived from an EMBL/GenBank/DDBJ whole genome shotgun (WGS) entry which is preliminary data.</text>
</comment>
<keyword evidence="11" id="KW-1185">Reference proteome</keyword>